<evidence type="ECO:0000313" key="1">
    <source>
        <dbReference type="EMBL" id="EOS01898.1"/>
    </source>
</evidence>
<protein>
    <submittedName>
        <fullName evidence="1">Uncharacterized protein</fullName>
    </submittedName>
</protein>
<reference evidence="1 2" key="1">
    <citation type="submission" date="2013-04" db="EMBL/GenBank/DDBJ databases">
        <title>The Genome Sequence of Bacteroides thetaiotaomicron dnLKV9.</title>
        <authorList>
            <consortium name="The Broad Institute Genomics Platform"/>
            <consortium name="The Broad Institute Genome Sequencing Center for Infectious Disease"/>
            <person name="Earl A."/>
            <person name="Xavier R."/>
            <person name="Kuhn K."/>
            <person name="Stappenbeck T."/>
            <person name="Walker B."/>
            <person name="Young S."/>
            <person name="Zeng Q."/>
            <person name="Gargeya S."/>
            <person name="Fitzgerald M."/>
            <person name="Haas B."/>
            <person name="Abouelleil A."/>
            <person name="Allen A.W."/>
            <person name="Alvarado L."/>
            <person name="Arachchi H.M."/>
            <person name="Berlin A.M."/>
            <person name="Chapman S.B."/>
            <person name="Gainer-Dewar J."/>
            <person name="Goldberg J."/>
            <person name="Griggs A."/>
            <person name="Gujja S."/>
            <person name="Hansen M."/>
            <person name="Howarth C."/>
            <person name="Imamovic A."/>
            <person name="Ireland A."/>
            <person name="Larimer J."/>
            <person name="McCowan C."/>
            <person name="Murphy C."/>
            <person name="Pearson M."/>
            <person name="Poon T.W."/>
            <person name="Priest M."/>
            <person name="Roberts A."/>
            <person name="Saif S."/>
            <person name="Shea T."/>
            <person name="Sisk P."/>
            <person name="Sykes S."/>
            <person name="Wortman J."/>
            <person name="Nusbaum C."/>
            <person name="Birren B."/>
        </authorList>
    </citation>
    <scope>NUCLEOTIDE SEQUENCE [LARGE SCALE GENOMIC DNA]</scope>
    <source>
        <strain evidence="2">dnLKV9</strain>
    </source>
</reference>
<organism evidence="1 2">
    <name type="scientific">Bacteroides thetaiotaomicron dnLKV9</name>
    <dbReference type="NCBI Taxonomy" id="1235785"/>
    <lineage>
        <taxon>Bacteria</taxon>
        <taxon>Pseudomonadati</taxon>
        <taxon>Bacteroidota</taxon>
        <taxon>Bacteroidia</taxon>
        <taxon>Bacteroidales</taxon>
        <taxon>Bacteroidaceae</taxon>
        <taxon>Bacteroides</taxon>
    </lineage>
</organism>
<accession>R9HCW3</accession>
<dbReference type="AlphaFoldDB" id="R9HCW3"/>
<evidence type="ECO:0000313" key="2">
    <source>
        <dbReference type="Proteomes" id="UP000014207"/>
    </source>
</evidence>
<name>R9HCW3_BACT4</name>
<dbReference type="Proteomes" id="UP000014207">
    <property type="component" value="Unassembled WGS sequence"/>
</dbReference>
<gene>
    <name evidence="1" type="ORF">C799_01005</name>
</gene>
<dbReference type="HOGENOM" id="CLU_205062_0_0_10"/>
<sequence>MVNVMGTAMGMVKKRRSRYLAIYTIKDYDKEFQLYRLAFPNDEVRYAFLKGI</sequence>
<comment type="caution">
    <text evidence="1">The sequence shown here is derived from an EMBL/GenBank/DDBJ whole genome shotgun (WGS) entry which is preliminary data.</text>
</comment>
<proteinExistence type="predicted"/>
<dbReference type="PATRIC" id="fig|1235785.3.peg.1008"/>
<dbReference type="EMBL" id="ASSM01000006">
    <property type="protein sequence ID" value="EOS01898.1"/>
    <property type="molecule type" value="Genomic_DNA"/>
</dbReference>